<feature type="region of interest" description="Disordered" evidence="1">
    <location>
        <begin position="298"/>
        <end position="320"/>
    </location>
</feature>
<keyword evidence="3" id="KW-1185">Reference proteome</keyword>
<feature type="compositionally biased region" description="Low complexity" evidence="1">
    <location>
        <begin position="346"/>
        <end position="359"/>
    </location>
</feature>
<evidence type="ECO:0000313" key="3">
    <source>
        <dbReference type="Proteomes" id="UP000600918"/>
    </source>
</evidence>
<feature type="compositionally biased region" description="Basic and acidic residues" evidence="1">
    <location>
        <begin position="38"/>
        <end position="57"/>
    </location>
</feature>
<feature type="compositionally biased region" description="Low complexity" evidence="1">
    <location>
        <begin position="247"/>
        <end position="260"/>
    </location>
</feature>
<evidence type="ECO:0000313" key="2">
    <source>
        <dbReference type="EMBL" id="KAF7400000.1"/>
    </source>
</evidence>
<feature type="compositionally biased region" description="Basic and acidic residues" evidence="1">
    <location>
        <begin position="675"/>
        <end position="685"/>
    </location>
</feature>
<evidence type="ECO:0000256" key="1">
    <source>
        <dbReference type="SAM" id="MobiDB-lite"/>
    </source>
</evidence>
<proteinExistence type="predicted"/>
<feature type="compositionally biased region" description="Basic and acidic residues" evidence="1">
    <location>
        <begin position="105"/>
        <end position="126"/>
    </location>
</feature>
<sequence length="786" mass="87299">MEDSNGQRNKDSCDVNDKNNANRDNMSVESEEILTKNSSDEILPKNADNCKEKRVPRDDEEDESLEVNCKVSDDEETTKTTKKEEESSSSSTSSCTSEDESETSSEDKTEPPKTEPSKSLDQEATKQTETMTNKNEDTTDDSDIEDDLISAINYNTITSLAALKDMLQSSGEDSDGVDSFFHHYFLSHVNRLPSRNQTHSPYPWGRRLSECREEDEYETEEGKNAETTSKKEEAKNEESQENTREASISSKGSSPTSSERSSSERIDLKSNQSSSISEAKSALTSVNATMATTTVTLTTSSMTSSMTSTSSTTTTTTMTMATTTTTTLTTATPTSTAVTTSRFTTSTVTTTVTSPTSTTKPPLRRRHTTGPGMTFPATDPPSYSNSMTFSRTSPLPSPHLDKRFFDSSLIEMKSQASSSSTLDYDSTEEVWVRRVDFIQERKRKLISESLNRYMTLVIQIHSGRVRKYSLVPYLDRCPEYGTYKNLEDYISTMWVFNMHELLCPEQNMAYIEDYYGIYWKTMYFYNRYKSIKCFKELGSQPLPTIVTEDADTNQASNEQGHRPRADVHLKWTSCIDERYLRLGTWGSHSRPIRKPAPGSAPGSGKSTPLPQQHPEPSASSSSSSSKGGRKASGTRSGSTSRSNSRSNSAERRRSGGGTVDDTASPTRKPALFDAFRPRSKSDASKRKPSIIANMKSAVQHSLHRGSHGSSSSDVHTEKEHHRDTRESRESKEQSSRPRAGSESSRNPVSKVMDLIRHRSHSALSAEDKRKARAAAQHQAQVAAQGE</sequence>
<feature type="compositionally biased region" description="Low complexity" evidence="1">
    <location>
        <begin position="773"/>
        <end position="786"/>
    </location>
</feature>
<feature type="region of interest" description="Disordered" evidence="1">
    <location>
        <begin position="1"/>
        <end position="145"/>
    </location>
</feature>
<feature type="region of interest" description="Disordered" evidence="1">
    <location>
        <begin position="213"/>
        <end position="277"/>
    </location>
</feature>
<feature type="region of interest" description="Disordered" evidence="1">
    <location>
        <begin position="346"/>
        <end position="393"/>
    </location>
</feature>
<protein>
    <submittedName>
        <fullName evidence="2">Uncharacterized protein</fullName>
    </submittedName>
</protein>
<reference evidence="2" key="1">
    <citation type="journal article" date="2020" name="G3 (Bethesda)">
        <title>High-Quality Assemblies for Three Invasive Social Wasps from the &lt;i&gt;Vespula&lt;/i&gt; Genus.</title>
        <authorList>
            <person name="Harrop T.W.R."/>
            <person name="Guhlin J."/>
            <person name="McLaughlin G.M."/>
            <person name="Permina E."/>
            <person name="Stockwell P."/>
            <person name="Gilligan J."/>
            <person name="Le Lec M.F."/>
            <person name="Gruber M.A.M."/>
            <person name="Quinn O."/>
            <person name="Lovegrove M."/>
            <person name="Duncan E.J."/>
            <person name="Remnant E.J."/>
            <person name="Van Eeckhoven J."/>
            <person name="Graham B."/>
            <person name="Knapp R.A."/>
            <person name="Langford K.W."/>
            <person name="Kronenberg Z."/>
            <person name="Press M.O."/>
            <person name="Eacker S.M."/>
            <person name="Wilson-Rankin E.E."/>
            <person name="Purcell J."/>
            <person name="Lester P.J."/>
            <person name="Dearden P.K."/>
        </authorList>
    </citation>
    <scope>NUCLEOTIDE SEQUENCE</scope>
    <source>
        <strain evidence="2">Volc-1</strain>
    </source>
</reference>
<dbReference type="AlphaFoldDB" id="A0A834K512"/>
<feature type="compositionally biased region" description="Basic and acidic residues" evidence="1">
    <location>
        <begin position="8"/>
        <end position="21"/>
    </location>
</feature>
<feature type="compositionally biased region" description="Basic and acidic residues" evidence="1">
    <location>
        <begin position="220"/>
        <end position="244"/>
    </location>
</feature>
<dbReference type="Proteomes" id="UP000600918">
    <property type="component" value="Unassembled WGS sequence"/>
</dbReference>
<feature type="compositionally biased region" description="Low complexity" evidence="1">
    <location>
        <begin position="617"/>
        <end position="647"/>
    </location>
</feature>
<organism evidence="2 3">
    <name type="scientific">Vespula pensylvanica</name>
    <name type="common">Western yellow jacket</name>
    <name type="synonym">Wasp</name>
    <dbReference type="NCBI Taxonomy" id="30213"/>
    <lineage>
        <taxon>Eukaryota</taxon>
        <taxon>Metazoa</taxon>
        <taxon>Ecdysozoa</taxon>
        <taxon>Arthropoda</taxon>
        <taxon>Hexapoda</taxon>
        <taxon>Insecta</taxon>
        <taxon>Pterygota</taxon>
        <taxon>Neoptera</taxon>
        <taxon>Endopterygota</taxon>
        <taxon>Hymenoptera</taxon>
        <taxon>Apocrita</taxon>
        <taxon>Aculeata</taxon>
        <taxon>Vespoidea</taxon>
        <taxon>Vespidae</taxon>
        <taxon>Vespinae</taxon>
        <taxon>Vespula</taxon>
    </lineage>
</organism>
<feature type="compositionally biased region" description="Basic and acidic residues" evidence="1">
    <location>
        <begin position="77"/>
        <end position="86"/>
    </location>
</feature>
<accession>A0A834K512</accession>
<dbReference type="EMBL" id="JACSDY010000018">
    <property type="protein sequence ID" value="KAF7400000.1"/>
    <property type="molecule type" value="Genomic_DNA"/>
</dbReference>
<gene>
    <name evidence="2" type="ORF">H0235_015737</name>
</gene>
<feature type="compositionally biased region" description="Basic and acidic residues" evidence="1">
    <location>
        <begin position="714"/>
        <end position="735"/>
    </location>
</feature>
<comment type="caution">
    <text evidence="2">The sequence shown here is derived from an EMBL/GenBank/DDBJ whole genome shotgun (WGS) entry which is preliminary data.</text>
</comment>
<feature type="compositionally biased region" description="Polar residues" evidence="1">
    <location>
        <begin position="381"/>
        <end position="393"/>
    </location>
</feature>
<feature type="region of interest" description="Disordered" evidence="1">
    <location>
        <begin position="586"/>
        <end position="786"/>
    </location>
</feature>
<name>A0A834K512_VESPE</name>